<dbReference type="Gene3D" id="3.40.140.10">
    <property type="entry name" value="Cytidine Deaminase, domain 2"/>
    <property type="match status" value="1"/>
</dbReference>
<accession>A0ABX7N6B5</accession>
<dbReference type="RefSeq" id="WP_206715787.1">
    <property type="nucleotide sequence ID" value="NZ_CP071091.1"/>
</dbReference>
<dbReference type="Pfam" id="PF14437">
    <property type="entry name" value="MafB19-deam"/>
    <property type="match status" value="1"/>
</dbReference>
<keyword evidence="1" id="KW-0479">Metal-binding</keyword>
<evidence type="ECO:0000313" key="5">
    <source>
        <dbReference type="Proteomes" id="UP000663090"/>
    </source>
</evidence>
<proteinExistence type="predicted"/>
<feature type="domain" description="CMP/dCMP-type deaminase" evidence="3">
    <location>
        <begin position="5"/>
        <end position="118"/>
    </location>
</feature>
<dbReference type="EMBL" id="CP071091">
    <property type="protein sequence ID" value="QSQ13993.1"/>
    <property type="molecule type" value="Genomic_DNA"/>
</dbReference>
<evidence type="ECO:0000256" key="1">
    <source>
        <dbReference type="ARBA" id="ARBA00022723"/>
    </source>
</evidence>
<protein>
    <submittedName>
        <fullName evidence="4">Nucleoside deaminase</fullName>
    </submittedName>
</protein>
<dbReference type="Proteomes" id="UP000663090">
    <property type="component" value="Chromosome"/>
</dbReference>
<sequence length="152" mass="16340">MEPTSSSEATMREAIALARANIQVGGRPFGAVLVRDGQVIARAVNEIHLTQDPTAHAELLAIRRASQHLGSARLDGCVIYASGHPCPMCLAAMHLCGIQAVYFAYSNEDGEPHGLSTAHVYAQMAHPPQSQSLPVRALRPSGEQGLYDAWRK</sequence>
<gene>
    <name evidence="4" type="ORF">JY572_37710</name>
</gene>
<dbReference type="InterPro" id="IPR058535">
    <property type="entry name" value="MafB19-deam"/>
</dbReference>
<dbReference type="PANTHER" id="PTHR11079:SF161">
    <property type="entry name" value="CMP_DCMP-TYPE DEAMINASE DOMAIN-CONTAINING PROTEIN"/>
    <property type="match status" value="1"/>
</dbReference>
<evidence type="ECO:0000256" key="2">
    <source>
        <dbReference type="ARBA" id="ARBA00022833"/>
    </source>
</evidence>
<dbReference type="InterPro" id="IPR016192">
    <property type="entry name" value="APOBEC/CMP_deaminase_Zn-bd"/>
</dbReference>
<keyword evidence="5" id="KW-1185">Reference proteome</keyword>
<dbReference type="InterPro" id="IPR016193">
    <property type="entry name" value="Cytidine_deaminase-like"/>
</dbReference>
<dbReference type="InterPro" id="IPR002125">
    <property type="entry name" value="CMP_dCMP_dom"/>
</dbReference>
<dbReference type="PANTHER" id="PTHR11079">
    <property type="entry name" value="CYTOSINE DEAMINASE FAMILY MEMBER"/>
    <property type="match status" value="1"/>
</dbReference>
<keyword evidence="2" id="KW-0862">Zinc</keyword>
<reference evidence="4 5" key="1">
    <citation type="submission" date="2021-02" db="EMBL/GenBank/DDBJ databases">
        <title>De Novo genome assembly of isolated myxobacteria.</title>
        <authorList>
            <person name="Stevens D.C."/>
        </authorList>
    </citation>
    <scope>NUCLEOTIDE SEQUENCE [LARGE SCALE GENOMIC DNA]</scope>
    <source>
        <strain evidence="4 5">SCHIC003</strain>
    </source>
</reference>
<dbReference type="SUPFAM" id="SSF53927">
    <property type="entry name" value="Cytidine deaminase-like"/>
    <property type="match status" value="1"/>
</dbReference>
<evidence type="ECO:0000313" key="4">
    <source>
        <dbReference type="EMBL" id="QSQ13993.1"/>
    </source>
</evidence>
<evidence type="ECO:0000259" key="3">
    <source>
        <dbReference type="PROSITE" id="PS51747"/>
    </source>
</evidence>
<organism evidence="4 5">
    <name type="scientific">Myxococcus landrumensis</name>
    <dbReference type="NCBI Taxonomy" id="2813577"/>
    <lineage>
        <taxon>Bacteria</taxon>
        <taxon>Pseudomonadati</taxon>
        <taxon>Myxococcota</taxon>
        <taxon>Myxococcia</taxon>
        <taxon>Myxococcales</taxon>
        <taxon>Cystobacterineae</taxon>
        <taxon>Myxococcaceae</taxon>
        <taxon>Myxococcus</taxon>
    </lineage>
</organism>
<dbReference type="CDD" id="cd01285">
    <property type="entry name" value="nucleoside_deaminase"/>
    <property type="match status" value="1"/>
</dbReference>
<dbReference type="PROSITE" id="PS51747">
    <property type="entry name" value="CYT_DCMP_DEAMINASES_2"/>
    <property type="match status" value="1"/>
</dbReference>
<dbReference type="PROSITE" id="PS00903">
    <property type="entry name" value="CYT_DCMP_DEAMINASES_1"/>
    <property type="match status" value="1"/>
</dbReference>
<name>A0ABX7N6B5_9BACT</name>